<dbReference type="InterPro" id="IPR018484">
    <property type="entry name" value="FGGY_N"/>
</dbReference>
<dbReference type="RefSeq" id="WP_186858313.1">
    <property type="nucleotide sequence ID" value="NZ_JACOON010000005.1"/>
</dbReference>
<comment type="similarity">
    <text evidence="1">Belongs to the FGGY kinase family.</text>
</comment>
<evidence type="ECO:0000256" key="2">
    <source>
        <dbReference type="ARBA" id="ARBA00022679"/>
    </source>
</evidence>
<dbReference type="Proteomes" id="UP000606889">
    <property type="component" value="Unassembled WGS sequence"/>
</dbReference>
<evidence type="ECO:0000256" key="4">
    <source>
        <dbReference type="ARBA" id="ARBA00022777"/>
    </source>
</evidence>
<keyword evidence="10" id="KW-1185">Reference proteome</keyword>
<organism evidence="9 10">
    <name type="scientific">Christensenella tenuis</name>
    <dbReference type="NCBI Taxonomy" id="2763033"/>
    <lineage>
        <taxon>Bacteria</taxon>
        <taxon>Bacillati</taxon>
        <taxon>Bacillota</taxon>
        <taxon>Clostridia</taxon>
        <taxon>Christensenellales</taxon>
        <taxon>Christensenellaceae</taxon>
        <taxon>Christensenella</taxon>
    </lineage>
</organism>
<sequence>MTMSKILAFDFGASSGRAMIAQYAGGKITMEELHRFTNDPVSINGTLYWDALRLFYNIKQGITKAVNAGGFDMIGIDTWGVDFGLIGEDGQLVQNPVHYRDERSEKPFEEFMKRIDPDELYQTVGLQHLAINTLYQLLYLKEQKPELLAATKKVLFTPDLYNYFLTGEMRTEYTIASTSEMLDAKKRDWSGEVLELAGIPREKLCDITPPGSECGLLRDDICEELGAPKAKVMCTASHDTAAAVAATPTQENDFIFISCGTWSLLGTELHEPCINEKGAEYNFANEGGVEGTYRFLKNIMGTWPIQESRRQWIREGKEYGFGELEQMAKECTPFRSLIDVDSPEFGKPGNLPRRIRAYCEKTGQPVPQTEGEIIRCIDESLAMKFRYSIERLAECTGKEYNTVHILGGGTKSALLCQMTADATGMNVIAGPDEATVLGNIVVQLIAAGEIKDIKEARRVVAASCEPKTYTPQNTAEWDKQYAPFVKIIEG</sequence>
<evidence type="ECO:0000313" key="10">
    <source>
        <dbReference type="Proteomes" id="UP000606889"/>
    </source>
</evidence>
<dbReference type="Pfam" id="PF02782">
    <property type="entry name" value="FGGY_C"/>
    <property type="match status" value="1"/>
</dbReference>
<dbReference type="CDD" id="cd07771">
    <property type="entry name" value="ASKHA_NBD_FGGY_RhaB-like"/>
    <property type="match status" value="1"/>
</dbReference>
<dbReference type="InterPro" id="IPR013449">
    <property type="entry name" value="Rhamnulokinase"/>
</dbReference>
<keyword evidence="5" id="KW-0067">ATP-binding</keyword>
<keyword evidence="2" id="KW-0808">Transferase</keyword>
<reference evidence="9 10" key="1">
    <citation type="submission" date="2020-08" db="EMBL/GenBank/DDBJ databases">
        <title>Genome public.</title>
        <authorList>
            <person name="Liu C."/>
            <person name="Sun Q."/>
        </authorList>
    </citation>
    <scope>NUCLEOTIDE SEQUENCE [LARGE SCALE GENOMIC DNA]</scope>
    <source>
        <strain evidence="9 10">NSJ-35</strain>
    </source>
</reference>
<dbReference type="EMBL" id="JACOON010000005">
    <property type="protein sequence ID" value="MBC5648652.1"/>
    <property type="molecule type" value="Genomic_DNA"/>
</dbReference>
<evidence type="ECO:0000256" key="5">
    <source>
        <dbReference type="ARBA" id="ARBA00022840"/>
    </source>
</evidence>
<feature type="domain" description="Carbohydrate kinase FGGY C-terminal" evidence="8">
    <location>
        <begin position="257"/>
        <end position="447"/>
    </location>
</feature>
<dbReference type="InterPro" id="IPR050406">
    <property type="entry name" value="FGGY_Carb_Kinase"/>
</dbReference>
<dbReference type="InterPro" id="IPR043129">
    <property type="entry name" value="ATPase_NBD"/>
</dbReference>
<dbReference type="PANTHER" id="PTHR43095">
    <property type="entry name" value="SUGAR KINASE"/>
    <property type="match status" value="1"/>
</dbReference>
<dbReference type="Gene3D" id="3.30.420.40">
    <property type="match status" value="2"/>
</dbReference>
<gene>
    <name evidence="9" type="ORF">H8S18_09915</name>
</gene>
<evidence type="ECO:0000256" key="6">
    <source>
        <dbReference type="ARBA" id="ARBA00023308"/>
    </source>
</evidence>
<feature type="domain" description="Carbohydrate kinase FGGY N-terminal" evidence="7">
    <location>
        <begin position="6"/>
        <end position="244"/>
    </location>
</feature>
<dbReference type="Pfam" id="PF00370">
    <property type="entry name" value="FGGY_N"/>
    <property type="match status" value="1"/>
</dbReference>
<evidence type="ECO:0000256" key="3">
    <source>
        <dbReference type="ARBA" id="ARBA00022741"/>
    </source>
</evidence>
<keyword evidence="6" id="KW-0684">Rhamnose metabolism</keyword>
<accession>A0ABR7EFX5</accession>
<name>A0ABR7EFX5_9FIRM</name>
<dbReference type="PANTHER" id="PTHR43095:SF2">
    <property type="entry name" value="GLUCONOKINASE"/>
    <property type="match status" value="1"/>
</dbReference>
<dbReference type="SUPFAM" id="SSF53067">
    <property type="entry name" value="Actin-like ATPase domain"/>
    <property type="match status" value="2"/>
</dbReference>
<keyword evidence="3" id="KW-0547">Nucleotide-binding</keyword>
<proteinExistence type="inferred from homology"/>
<evidence type="ECO:0000259" key="8">
    <source>
        <dbReference type="Pfam" id="PF02782"/>
    </source>
</evidence>
<dbReference type="PIRSF" id="PIRSF000538">
    <property type="entry name" value="GlpK"/>
    <property type="match status" value="1"/>
</dbReference>
<keyword evidence="4" id="KW-0418">Kinase</keyword>
<evidence type="ECO:0000259" key="7">
    <source>
        <dbReference type="Pfam" id="PF00370"/>
    </source>
</evidence>
<protein>
    <submittedName>
        <fullName evidence="9">Rhamnulokinase</fullName>
    </submittedName>
</protein>
<evidence type="ECO:0000256" key="1">
    <source>
        <dbReference type="ARBA" id="ARBA00009156"/>
    </source>
</evidence>
<comment type="caution">
    <text evidence="9">The sequence shown here is derived from an EMBL/GenBank/DDBJ whole genome shotgun (WGS) entry which is preliminary data.</text>
</comment>
<evidence type="ECO:0000313" key="9">
    <source>
        <dbReference type="EMBL" id="MBC5648652.1"/>
    </source>
</evidence>
<dbReference type="InterPro" id="IPR018485">
    <property type="entry name" value="FGGY_C"/>
</dbReference>
<dbReference type="InterPro" id="IPR000577">
    <property type="entry name" value="Carb_kinase_FGGY"/>
</dbReference>